<name>A0AAU6W3F2_9VIRU</name>
<evidence type="ECO:0000313" key="1">
    <source>
        <dbReference type="EMBL" id="XAI71117.1"/>
    </source>
</evidence>
<protein>
    <submittedName>
        <fullName evidence="1">Uncharacterized protein</fullName>
    </submittedName>
</protein>
<organism evidence="1">
    <name type="scientific">Pseudomonas phage Cygsa01</name>
    <dbReference type="NCBI Taxonomy" id="3138529"/>
    <lineage>
        <taxon>Viruses</taxon>
    </lineage>
</organism>
<reference evidence="1" key="1">
    <citation type="journal article" date="2024" name="J. Gen. Virol.">
        <title>Novel phages of Pseudomonas syringae unveil numerous potential auxiliary metabolic genes.</title>
        <authorList>
            <person name="Feltin C."/>
            <person name="Garneau J.R."/>
            <person name="Morris C.E."/>
            <person name="Berard A."/>
            <person name="Torres-Barcelo C."/>
        </authorList>
    </citation>
    <scope>NUCLEOTIDE SEQUENCE</scope>
</reference>
<dbReference type="EMBL" id="PP179332">
    <property type="protein sequence ID" value="XAI71117.1"/>
    <property type="molecule type" value="Genomic_DNA"/>
</dbReference>
<gene>
    <name evidence="1" type="ORF">Cygsa01_00071</name>
</gene>
<proteinExistence type="predicted"/>
<sequence length="68" mass="7040">MSTAPISGSNENSRIIALETAERLMRDGNNNGPVKNPVVTMLGMAAQIDAYLANGTVPVAATAEPAQK</sequence>
<accession>A0AAU6W3F2</accession>